<accession>A0AA38R315</accession>
<dbReference type="GO" id="GO:0045027">
    <property type="term" value="F:DNA end binding"/>
    <property type="evidence" value="ECO:0007669"/>
    <property type="project" value="TreeGrafter"/>
</dbReference>
<evidence type="ECO:0000256" key="3">
    <source>
        <dbReference type="ARBA" id="ARBA00023125"/>
    </source>
</evidence>
<keyword evidence="12" id="KW-1185">Reference proteome</keyword>
<dbReference type="InterPro" id="IPR052287">
    <property type="entry name" value="NHEJ_factor"/>
</dbReference>
<evidence type="ECO:0000256" key="5">
    <source>
        <dbReference type="ARBA" id="ARBA00023242"/>
    </source>
</evidence>
<reference evidence="11" key="1">
    <citation type="submission" date="2022-07" db="EMBL/GenBank/DDBJ databases">
        <title>Fungi with potential for degradation of polypropylene.</title>
        <authorList>
            <person name="Gostincar C."/>
        </authorList>
    </citation>
    <scope>NUCLEOTIDE SEQUENCE</scope>
    <source>
        <strain evidence="11">EXF-13308</strain>
    </source>
</reference>
<feature type="domain" description="XLF-like coiled-coil region" evidence="10">
    <location>
        <begin position="133"/>
        <end position="185"/>
    </location>
</feature>
<dbReference type="InterPro" id="IPR015381">
    <property type="entry name" value="XLF-like_N"/>
</dbReference>
<gene>
    <name evidence="11" type="ORF">NKR23_g11463</name>
</gene>
<feature type="region of interest" description="Disordered" evidence="8">
    <location>
        <begin position="277"/>
        <end position="542"/>
    </location>
</feature>
<dbReference type="Pfam" id="PF09302">
    <property type="entry name" value="XLF"/>
    <property type="match status" value="1"/>
</dbReference>
<dbReference type="GO" id="GO:0006303">
    <property type="term" value="P:double-strand break repair via nonhomologous end joining"/>
    <property type="evidence" value="ECO:0007669"/>
    <property type="project" value="TreeGrafter"/>
</dbReference>
<feature type="compositionally biased region" description="Basic and acidic residues" evidence="8">
    <location>
        <begin position="503"/>
        <end position="531"/>
    </location>
</feature>
<evidence type="ECO:0000256" key="6">
    <source>
        <dbReference type="ARBA" id="ARBA00025747"/>
    </source>
</evidence>
<feature type="compositionally biased region" description="Basic residues" evidence="8">
    <location>
        <begin position="459"/>
        <end position="468"/>
    </location>
</feature>
<organism evidence="11 12">
    <name type="scientific">Pleurostoma richardsiae</name>
    <dbReference type="NCBI Taxonomy" id="41990"/>
    <lineage>
        <taxon>Eukaryota</taxon>
        <taxon>Fungi</taxon>
        <taxon>Dikarya</taxon>
        <taxon>Ascomycota</taxon>
        <taxon>Pezizomycotina</taxon>
        <taxon>Sordariomycetes</taxon>
        <taxon>Sordariomycetidae</taxon>
        <taxon>Calosphaeriales</taxon>
        <taxon>Pleurostomataceae</taxon>
        <taxon>Pleurostoma</taxon>
    </lineage>
</organism>
<comment type="caution">
    <text evidence="11">The sequence shown here is derived from an EMBL/GenBank/DDBJ whole genome shotgun (WGS) entry which is preliminary data.</text>
</comment>
<dbReference type="InterPro" id="IPR053829">
    <property type="entry name" value="XLF-like_CC"/>
</dbReference>
<evidence type="ECO:0000313" key="12">
    <source>
        <dbReference type="Proteomes" id="UP001174694"/>
    </source>
</evidence>
<dbReference type="PANTHER" id="PTHR32235:SF1">
    <property type="entry name" value="NON-HOMOLOGOUS END-JOINING FACTOR 1"/>
    <property type="match status" value="1"/>
</dbReference>
<keyword evidence="4" id="KW-0234">DNA repair</keyword>
<evidence type="ECO:0000256" key="8">
    <source>
        <dbReference type="SAM" id="MobiDB-lite"/>
    </source>
</evidence>
<name>A0AA38R315_9PEZI</name>
<keyword evidence="5" id="KW-0539">Nucleus</keyword>
<proteinExistence type="inferred from homology"/>
<protein>
    <recommendedName>
        <fullName evidence="7">Non-homologous end-joining factor 1</fullName>
    </recommendedName>
</protein>
<evidence type="ECO:0000256" key="7">
    <source>
        <dbReference type="ARBA" id="ARBA00044529"/>
    </source>
</evidence>
<dbReference type="EMBL" id="JANBVO010000061">
    <property type="protein sequence ID" value="KAJ9132096.1"/>
    <property type="molecule type" value="Genomic_DNA"/>
</dbReference>
<dbReference type="InterPro" id="IPR038051">
    <property type="entry name" value="XRCC4-like_N_sf"/>
</dbReference>
<dbReference type="GO" id="GO:0032807">
    <property type="term" value="C:DNA ligase IV complex"/>
    <property type="evidence" value="ECO:0007669"/>
    <property type="project" value="TreeGrafter"/>
</dbReference>
<feature type="domain" description="XLF-like N-terminal" evidence="9">
    <location>
        <begin position="6"/>
        <end position="131"/>
    </location>
</feature>
<evidence type="ECO:0000313" key="11">
    <source>
        <dbReference type="EMBL" id="KAJ9132096.1"/>
    </source>
</evidence>
<feature type="compositionally biased region" description="Polar residues" evidence="8">
    <location>
        <begin position="435"/>
        <end position="457"/>
    </location>
</feature>
<keyword evidence="2" id="KW-0227">DNA damage</keyword>
<feature type="compositionally biased region" description="Acidic residues" evidence="8">
    <location>
        <begin position="327"/>
        <end position="337"/>
    </location>
</feature>
<dbReference type="CDD" id="cd22285">
    <property type="entry name" value="HD_XLF_N"/>
    <property type="match status" value="1"/>
</dbReference>
<dbReference type="Proteomes" id="UP001174694">
    <property type="component" value="Unassembled WGS sequence"/>
</dbReference>
<dbReference type="Pfam" id="PF21928">
    <property type="entry name" value="XLF_CC"/>
    <property type="match status" value="1"/>
</dbReference>
<evidence type="ECO:0000259" key="9">
    <source>
        <dbReference type="Pfam" id="PF09302"/>
    </source>
</evidence>
<dbReference type="AlphaFoldDB" id="A0AA38R315"/>
<dbReference type="Gene3D" id="2.170.210.10">
    <property type="entry name" value="DNA double-strand break repair and VJ recombination XRCC4, N-terminal"/>
    <property type="match status" value="1"/>
</dbReference>
<sequence>MSAQPSWHQFPVAHRSVPTLLVSTSFTPTPASYAVHVTDLANMWSESLDRRAILRRSFDEETAIDPSEDLENMRAFLNKLRAAFDISHPEHSTISLSLSVGDDTAGDLVLHITCVLPRPLKPLKWPMYLKKCPSSTMATKLVVPLVQAQHARKQEIGALVETLREKDAVITKLVDKLEVTGTGLEHVFNMMPGRKKVTRAVAEERVKGLAQFDEAEFRTKFNKAQGEGSSAANLSELIQDVFDSDTGLRNHSELEIPDSSQLDGWWTKLGKGLVTLTERQKEAPKESTPPPLSKPANYDDDEFQVQATPPHLMSAKKRAIASRPTINDDDETTDGEELSQIPDSNPPPRSLPLKASQSAKPSRIGDIGKKKASPTPKSPTVSFPTYAKANEAGDGSETASDAGDAEEVPLQASPPQQASSLPKRGLGRIGGKTKAQPSQLAMSTSPETHLSSSQVSKSAKGKLGHIGKKVGPAGSSQSSQTMRDSERGRSRTPAAGDGGSSEAQEKRPRETSEERADRKRSELQRELDRKAAAGPVKKKRKF</sequence>
<evidence type="ECO:0000256" key="1">
    <source>
        <dbReference type="ARBA" id="ARBA00004123"/>
    </source>
</evidence>
<evidence type="ECO:0000256" key="2">
    <source>
        <dbReference type="ARBA" id="ARBA00022763"/>
    </source>
</evidence>
<evidence type="ECO:0000256" key="4">
    <source>
        <dbReference type="ARBA" id="ARBA00023204"/>
    </source>
</evidence>
<evidence type="ECO:0000259" key="10">
    <source>
        <dbReference type="Pfam" id="PF21928"/>
    </source>
</evidence>
<keyword evidence="3" id="KW-0238">DNA-binding</keyword>
<comment type="similarity">
    <text evidence="6">Belongs to the XRCC4-XLF family. XLF subfamily.</text>
</comment>
<dbReference type="PANTHER" id="PTHR32235">
    <property type="entry name" value="NON-HOMOLOGOUS END-JOINING FACTOR 1"/>
    <property type="match status" value="1"/>
</dbReference>
<comment type="subcellular location">
    <subcellularLocation>
        <location evidence="1">Nucleus</location>
    </subcellularLocation>
</comment>